<sequence>RTQPSDFITSPSRFSRRINQRKLLQLTRCGFLRVKTTNKTPPSHSEQIPLASAIAKGNLSPWTSSLGRSPFLGEVQTSPSSLSSLSIKKIKEWVVEEKEVLDTTLTMEAPYLNPRYNYGRCEEQSSIAFMSRFQSLTRESAVIEEQSTKEGIDSRYPKEILR</sequence>
<evidence type="ECO:0000313" key="2">
    <source>
        <dbReference type="Proteomes" id="UP001642360"/>
    </source>
</evidence>
<dbReference type="EMBL" id="CAUOFW020007378">
    <property type="protein sequence ID" value="CAK9178973.1"/>
    <property type="molecule type" value="Genomic_DNA"/>
</dbReference>
<evidence type="ECO:0000313" key="1">
    <source>
        <dbReference type="EMBL" id="CAK9178973.1"/>
    </source>
</evidence>
<organism evidence="1 2">
    <name type="scientific">Ilex paraguariensis</name>
    <name type="common">yerba mate</name>
    <dbReference type="NCBI Taxonomy" id="185542"/>
    <lineage>
        <taxon>Eukaryota</taxon>
        <taxon>Viridiplantae</taxon>
        <taxon>Streptophyta</taxon>
        <taxon>Embryophyta</taxon>
        <taxon>Tracheophyta</taxon>
        <taxon>Spermatophyta</taxon>
        <taxon>Magnoliopsida</taxon>
        <taxon>eudicotyledons</taxon>
        <taxon>Gunneridae</taxon>
        <taxon>Pentapetalae</taxon>
        <taxon>asterids</taxon>
        <taxon>campanulids</taxon>
        <taxon>Aquifoliales</taxon>
        <taxon>Aquifoliaceae</taxon>
        <taxon>Ilex</taxon>
    </lineage>
</organism>
<proteinExistence type="predicted"/>
<reference evidence="1 2" key="1">
    <citation type="submission" date="2024-02" db="EMBL/GenBank/DDBJ databases">
        <authorList>
            <person name="Vignale AGUSTIN F."/>
            <person name="Sosa J E."/>
            <person name="Modenutti C."/>
        </authorList>
    </citation>
    <scope>NUCLEOTIDE SEQUENCE [LARGE SCALE GENOMIC DNA]</scope>
</reference>
<dbReference type="AlphaFoldDB" id="A0ABC8UB44"/>
<name>A0ABC8UB44_9AQUA</name>
<keyword evidence="2" id="KW-1185">Reference proteome</keyword>
<feature type="non-terminal residue" evidence="1">
    <location>
        <position position="1"/>
    </location>
</feature>
<gene>
    <name evidence="1" type="ORF">ILEXP_LOCUS48907</name>
</gene>
<accession>A0ABC8UB44</accession>
<dbReference type="Proteomes" id="UP001642360">
    <property type="component" value="Unassembled WGS sequence"/>
</dbReference>
<comment type="caution">
    <text evidence="1">The sequence shown here is derived from an EMBL/GenBank/DDBJ whole genome shotgun (WGS) entry which is preliminary data.</text>
</comment>
<protein>
    <submittedName>
        <fullName evidence="1">Uncharacterized protein</fullName>
    </submittedName>
</protein>